<organism evidence="1 2">
    <name type="scientific">Actinidia rufa</name>
    <dbReference type="NCBI Taxonomy" id="165716"/>
    <lineage>
        <taxon>Eukaryota</taxon>
        <taxon>Viridiplantae</taxon>
        <taxon>Streptophyta</taxon>
        <taxon>Embryophyta</taxon>
        <taxon>Tracheophyta</taxon>
        <taxon>Spermatophyta</taxon>
        <taxon>Magnoliopsida</taxon>
        <taxon>eudicotyledons</taxon>
        <taxon>Gunneridae</taxon>
        <taxon>Pentapetalae</taxon>
        <taxon>asterids</taxon>
        <taxon>Ericales</taxon>
        <taxon>Actinidiaceae</taxon>
        <taxon>Actinidia</taxon>
    </lineage>
</organism>
<evidence type="ECO:0000313" key="2">
    <source>
        <dbReference type="Proteomes" id="UP000585474"/>
    </source>
</evidence>
<gene>
    <name evidence="1" type="ORF">Acr_00g0029040</name>
</gene>
<dbReference type="AlphaFoldDB" id="A0A7J0DEI4"/>
<sequence>MDTPHELQTGLGLATGLGLIQVGLDSSRWAGLNSFILWLSSCPYLRKGNISSHDAATESVSANSGADLDQFYCSCDPSPGEDLSYHVASPLQQDKWTKQR</sequence>
<accession>A0A7J0DEI4</accession>
<proteinExistence type="predicted"/>
<name>A0A7J0DEI4_9ERIC</name>
<evidence type="ECO:0000313" key="1">
    <source>
        <dbReference type="EMBL" id="GFS33529.1"/>
    </source>
</evidence>
<dbReference type="EMBL" id="BJWL01000191">
    <property type="protein sequence ID" value="GFS33529.1"/>
    <property type="molecule type" value="Genomic_DNA"/>
</dbReference>
<comment type="caution">
    <text evidence="1">The sequence shown here is derived from an EMBL/GenBank/DDBJ whole genome shotgun (WGS) entry which is preliminary data.</text>
</comment>
<keyword evidence="2" id="KW-1185">Reference proteome</keyword>
<reference evidence="2" key="1">
    <citation type="submission" date="2019-07" db="EMBL/GenBank/DDBJ databases">
        <title>De Novo Assembly of kiwifruit Actinidia rufa.</title>
        <authorList>
            <person name="Sugita-Konishi S."/>
            <person name="Sato K."/>
            <person name="Mori E."/>
            <person name="Abe Y."/>
            <person name="Kisaki G."/>
            <person name="Hamano K."/>
            <person name="Suezawa K."/>
            <person name="Otani M."/>
            <person name="Fukuda T."/>
            <person name="Manabe T."/>
            <person name="Gomi K."/>
            <person name="Tabuchi M."/>
            <person name="Akimitsu K."/>
            <person name="Kataoka I."/>
        </authorList>
    </citation>
    <scope>NUCLEOTIDE SEQUENCE [LARGE SCALE GENOMIC DNA]</scope>
    <source>
        <strain evidence="2">cv. Fuchu</strain>
    </source>
</reference>
<dbReference type="Proteomes" id="UP000585474">
    <property type="component" value="Unassembled WGS sequence"/>
</dbReference>
<protein>
    <submittedName>
        <fullName evidence="1">Uncharacterized protein</fullName>
    </submittedName>
</protein>